<organism evidence="12 13">
    <name type="scientific">Gordonia phage Pupper</name>
    <dbReference type="NCBI Taxonomy" id="2571249"/>
    <lineage>
        <taxon>Viruses</taxon>
        <taxon>Duplodnaviria</taxon>
        <taxon>Heunggongvirae</taxon>
        <taxon>Uroviricota</taxon>
        <taxon>Caudoviricetes</taxon>
        <taxon>Puppervirus</taxon>
        <taxon>Puppervirus Pupper</taxon>
    </lineage>
</organism>
<dbReference type="PROSITE" id="PS51674">
    <property type="entry name" value="4FE4S_WBL"/>
    <property type="match status" value="1"/>
</dbReference>
<protein>
    <submittedName>
        <fullName evidence="12">WhiB family transcription factor</fullName>
    </submittedName>
</protein>
<name>A0A4Y6ES15_9CAUD</name>
<dbReference type="GO" id="GO:0003677">
    <property type="term" value="F:DNA binding"/>
    <property type="evidence" value="ECO:0007669"/>
    <property type="project" value="UniProtKB-KW"/>
</dbReference>
<dbReference type="GO" id="GO:0045892">
    <property type="term" value="P:negative regulation of DNA-templated transcription"/>
    <property type="evidence" value="ECO:0007669"/>
    <property type="project" value="TreeGrafter"/>
</dbReference>
<keyword evidence="10" id="KW-0804">Transcription</keyword>
<evidence type="ECO:0000256" key="5">
    <source>
        <dbReference type="ARBA" id="ARBA00023004"/>
    </source>
</evidence>
<comment type="cofactor">
    <cofactor evidence="1">
        <name>[4Fe-4S] cluster</name>
        <dbReference type="ChEBI" id="CHEBI:49883"/>
    </cofactor>
</comment>
<dbReference type="GO" id="GO:0047134">
    <property type="term" value="F:protein-disulfide reductase [NAD(P)H] activity"/>
    <property type="evidence" value="ECO:0007669"/>
    <property type="project" value="TreeGrafter"/>
</dbReference>
<dbReference type="InterPro" id="IPR034768">
    <property type="entry name" value="4FE4S_WBL"/>
</dbReference>
<dbReference type="Proteomes" id="UP000318375">
    <property type="component" value="Segment"/>
</dbReference>
<gene>
    <name evidence="12" type="primary">53</name>
    <name evidence="12" type="ORF">SEA_PUPPER_53</name>
</gene>
<evidence type="ECO:0000256" key="7">
    <source>
        <dbReference type="ARBA" id="ARBA00023015"/>
    </source>
</evidence>
<keyword evidence="8" id="KW-0238">DNA-binding</keyword>
<keyword evidence="5" id="KW-0408">Iron</keyword>
<evidence type="ECO:0000313" key="12">
    <source>
        <dbReference type="EMBL" id="QDF18539.1"/>
    </source>
</evidence>
<dbReference type="KEGG" id="vg:64766072"/>
<keyword evidence="6" id="KW-0411">Iron-sulfur</keyword>
<accession>A0A4Y6ES15</accession>
<evidence type="ECO:0000259" key="11">
    <source>
        <dbReference type="PROSITE" id="PS51674"/>
    </source>
</evidence>
<keyword evidence="9" id="KW-1015">Disulfide bond</keyword>
<sequence>MGHLQNKRVEEALIVFVEDLEATTWRDGGRCAEVDPEMFYPEKGGSTQDAKAVCRSCEVKVECLDFAVKTDERFGVWGGLSERERRRLKVIPI</sequence>
<evidence type="ECO:0000256" key="1">
    <source>
        <dbReference type="ARBA" id="ARBA00001966"/>
    </source>
</evidence>
<evidence type="ECO:0000256" key="6">
    <source>
        <dbReference type="ARBA" id="ARBA00023014"/>
    </source>
</evidence>
<dbReference type="GeneID" id="64766072"/>
<dbReference type="PANTHER" id="PTHR38839">
    <property type="entry name" value="TRANSCRIPTIONAL REGULATOR WHID-RELATED"/>
    <property type="match status" value="1"/>
</dbReference>
<dbReference type="GO" id="GO:0051539">
    <property type="term" value="F:4 iron, 4 sulfur cluster binding"/>
    <property type="evidence" value="ECO:0007669"/>
    <property type="project" value="UniProtKB-KW"/>
</dbReference>
<dbReference type="HAMAP" id="MF_01479">
    <property type="entry name" value="WhiB"/>
    <property type="match status" value="1"/>
</dbReference>
<evidence type="ECO:0000256" key="8">
    <source>
        <dbReference type="ARBA" id="ARBA00023125"/>
    </source>
</evidence>
<dbReference type="Pfam" id="PF02467">
    <property type="entry name" value="Whib"/>
    <property type="match status" value="1"/>
</dbReference>
<keyword evidence="3" id="KW-0004">4Fe-4S</keyword>
<dbReference type="GO" id="GO:0046872">
    <property type="term" value="F:metal ion binding"/>
    <property type="evidence" value="ECO:0007669"/>
    <property type="project" value="UniProtKB-KW"/>
</dbReference>
<evidence type="ECO:0000313" key="13">
    <source>
        <dbReference type="Proteomes" id="UP000318375"/>
    </source>
</evidence>
<dbReference type="EMBL" id="MK977695">
    <property type="protein sequence ID" value="QDF18539.1"/>
    <property type="molecule type" value="Genomic_DNA"/>
</dbReference>
<reference evidence="12 13" key="1">
    <citation type="submission" date="2019-05" db="EMBL/GenBank/DDBJ databases">
        <authorList>
            <person name="Pope W.H."/>
            <person name="Garlena R.A."/>
            <person name="Russell D.A."/>
            <person name="Jacobs-Sera D."/>
            <person name="Hatfull G.F."/>
        </authorList>
    </citation>
    <scope>NUCLEOTIDE SEQUENCE [LARGE SCALE GENOMIC DNA]</scope>
</reference>
<keyword evidence="7" id="KW-0805">Transcription regulation</keyword>
<feature type="domain" description="4Fe-4S Wbl-type" evidence="11">
    <location>
        <begin position="30"/>
        <end position="87"/>
    </location>
</feature>
<keyword evidence="13" id="KW-1185">Reference proteome</keyword>
<evidence type="ECO:0000256" key="2">
    <source>
        <dbReference type="ARBA" id="ARBA00006597"/>
    </source>
</evidence>
<dbReference type="RefSeq" id="YP_010058841.1">
    <property type="nucleotide sequence ID" value="NC_054723.1"/>
</dbReference>
<evidence type="ECO:0000256" key="9">
    <source>
        <dbReference type="ARBA" id="ARBA00023157"/>
    </source>
</evidence>
<proteinExistence type="inferred from homology"/>
<comment type="similarity">
    <text evidence="2">Belongs to the WhiB family.</text>
</comment>
<keyword evidence="4" id="KW-0479">Metal-binding</keyword>
<evidence type="ECO:0000256" key="4">
    <source>
        <dbReference type="ARBA" id="ARBA00022723"/>
    </source>
</evidence>
<dbReference type="InterPro" id="IPR003482">
    <property type="entry name" value="Whib"/>
</dbReference>
<evidence type="ECO:0000256" key="3">
    <source>
        <dbReference type="ARBA" id="ARBA00022485"/>
    </source>
</evidence>
<evidence type="ECO:0000256" key="10">
    <source>
        <dbReference type="ARBA" id="ARBA00023163"/>
    </source>
</evidence>
<dbReference type="PANTHER" id="PTHR38839:SF4">
    <property type="entry name" value="TRANSCRIPTIONAL REGULATOR WHIB"/>
    <property type="match status" value="1"/>
</dbReference>